<dbReference type="Proteomes" id="UP001281147">
    <property type="component" value="Unassembled WGS sequence"/>
</dbReference>
<comment type="caution">
    <text evidence="1">The sequence shown here is derived from an EMBL/GenBank/DDBJ whole genome shotgun (WGS) entry which is preliminary data.</text>
</comment>
<evidence type="ECO:0000313" key="2">
    <source>
        <dbReference type="Proteomes" id="UP001281147"/>
    </source>
</evidence>
<sequence>MPLIRGRKRRAEPEPEPEADPSSPASSPEPATQRRRTTSNRAPPEAEDAYASDSNPRNAAEGQDTLVKKMVRLALACEYQRKPIRRAEISEKVLGSGTGAKMFKHVFAAAQQELRSVFGMEMVELPGREKVTVAQKRAAQKSQSQTANKAPTSWTLISILPPQYRNPAILTPASTEESKYTSLTTLLTTLILLSGNSLPDAKMDRYLRRLGLEDNTPLEGAEKTEKMLKRMERDGYLYKVKESNAGMGGEEDVFWVVGPRGRVEVGEQGVRGLVGAVYGEVGEEEEEELERRVRRSLGLGEGLPGRVREGEGARKKRGRKRRGQDEEDAEGGGEDEEEDDDDVE</sequence>
<keyword evidence="2" id="KW-1185">Reference proteome</keyword>
<reference evidence="1" key="1">
    <citation type="submission" date="2023-07" db="EMBL/GenBank/DDBJ databases">
        <title>Black Yeasts Isolated from many extreme environments.</title>
        <authorList>
            <person name="Coleine C."/>
            <person name="Stajich J.E."/>
            <person name="Selbmann L."/>
        </authorList>
    </citation>
    <scope>NUCLEOTIDE SEQUENCE</scope>
    <source>
        <strain evidence="1">CCFEE 5714</strain>
    </source>
</reference>
<organism evidence="1 2">
    <name type="scientific">Vermiconidia calcicola</name>
    <dbReference type="NCBI Taxonomy" id="1690605"/>
    <lineage>
        <taxon>Eukaryota</taxon>
        <taxon>Fungi</taxon>
        <taxon>Dikarya</taxon>
        <taxon>Ascomycota</taxon>
        <taxon>Pezizomycotina</taxon>
        <taxon>Dothideomycetes</taxon>
        <taxon>Dothideomycetidae</taxon>
        <taxon>Mycosphaerellales</taxon>
        <taxon>Extremaceae</taxon>
        <taxon>Vermiconidia</taxon>
    </lineage>
</organism>
<gene>
    <name evidence="1" type="ORF">LTR37_001686</name>
</gene>
<protein>
    <submittedName>
        <fullName evidence="1">Uncharacterized protein</fullName>
    </submittedName>
</protein>
<proteinExistence type="predicted"/>
<dbReference type="EMBL" id="JAUTXU010000009">
    <property type="protein sequence ID" value="KAK3723434.1"/>
    <property type="molecule type" value="Genomic_DNA"/>
</dbReference>
<evidence type="ECO:0000313" key="1">
    <source>
        <dbReference type="EMBL" id="KAK3723434.1"/>
    </source>
</evidence>
<name>A0ACC3NUG0_9PEZI</name>
<accession>A0ACC3NUG0</accession>